<accession>X1NZD6</accession>
<protein>
    <submittedName>
        <fullName evidence="1">Uncharacterized protein</fullName>
    </submittedName>
</protein>
<reference evidence="1" key="1">
    <citation type="journal article" date="2014" name="Front. Microbiol.">
        <title>High frequency of phylogenetically diverse reductive dehalogenase-homologous genes in deep subseafloor sedimentary metagenomes.</title>
        <authorList>
            <person name="Kawai M."/>
            <person name="Futagami T."/>
            <person name="Toyoda A."/>
            <person name="Takaki Y."/>
            <person name="Nishi S."/>
            <person name="Hori S."/>
            <person name="Arai W."/>
            <person name="Tsubouchi T."/>
            <person name="Morono Y."/>
            <person name="Uchiyama I."/>
            <person name="Ito T."/>
            <person name="Fujiyama A."/>
            <person name="Inagaki F."/>
            <person name="Takami H."/>
        </authorList>
    </citation>
    <scope>NUCLEOTIDE SEQUENCE</scope>
    <source>
        <strain evidence="1">Expedition CK06-06</strain>
    </source>
</reference>
<gene>
    <name evidence="1" type="ORF">S06H3_59397</name>
</gene>
<name>X1NZD6_9ZZZZ</name>
<proteinExistence type="predicted"/>
<organism evidence="1">
    <name type="scientific">marine sediment metagenome</name>
    <dbReference type="NCBI Taxonomy" id="412755"/>
    <lineage>
        <taxon>unclassified sequences</taxon>
        <taxon>metagenomes</taxon>
        <taxon>ecological metagenomes</taxon>
    </lineage>
</organism>
<sequence length="83" mass="9201">TELDQTLADAKFVISMDNARLSGAFVSIAGKSEITSTIGMANFYNLKTDTVYLYRIENLSELLAEDTVSLLILIERAFSAYRS</sequence>
<dbReference type="EMBL" id="BARV01038585">
    <property type="protein sequence ID" value="GAI48968.1"/>
    <property type="molecule type" value="Genomic_DNA"/>
</dbReference>
<dbReference type="AlphaFoldDB" id="X1NZD6"/>
<feature type="non-terminal residue" evidence="1">
    <location>
        <position position="1"/>
    </location>
</feature>
<evidence type="ECO:0000313" key="1">
    <source>
        <dbReference type="EMBL" id="GAI48968.1"/>
    </source>
</evidence>
<comment type="caution">
    <text evidence="1">The sequence shown here is derived from an EMBL/GenBank/DDBJ whole genome shotgun (WGS) entry which is preliminary data.</text>
</comment>